<dbReference type="AlphaFoldDB" id="A0A7J9CZR7"/>
<keyword evidence="4" id="KW-1185">Reference proteome</keyword>
<organism evidence="3 4">
    <name type="scientific">Gossypium gossypioides</name>
    <name type="common">Mexican cotton</name>
    <name type="synonym">Selera gossypioides</name>
    <dbReference type="NCBI Taxonomy" id="34282"/>
    <lineage>
        <taxon>Eukaryota</taxon>
        <taxon>Viridiplantae</taxon>
        <taxon>Streptophyta</taxon>
        <taxon>Embryophyta</taxon>
        <taxon>Tracheophyta</taxon>
        <taxon>Spermatophyta</taxon>
        <taxon>Magnoliopsida</taxon>
        <taxon>eudicotyledons</taxon>
        <taxon>Gunneridae</taxon>
        <taxon>Pentapetalae</taxon>
        <taxon>rosids</taxon>
        <taxon>malvids</taxon>
        <taxon>Malvales</taxon>
        <taxon>Malvaceae</taxon>
        <taxon>Malvoideae</taxon>
        <taxon>Gossypium</taxon>
    </lineage>
</organism>
<feature type="compositionally biased region" description="Basic residues" evidence="1">
    <location>
        <begin position="304"/>
        <end position="326"/>
    </location>
</feature>
<sequence>MCLTSNRDNVQELLNSHRKNLTERNDALKAMVMALKEVTMAATKALSTSIEELKGKLALCRATVGNGVSSAALNCEDVSKSKEFVGTRSACDVDNFLWRMEHYFQSKGIVEGSSKSTDKIHSEIETWEDFQHKLKGQFYLEFTAEEAQAKLRLLMQRGTVGECVREFKELMLYISDVTKKEALLVFMNGLKSWVRQEVEQEGVQGLLKAMTVAESTIKLDLGKDKLEFSKSEESRKCLKKSVLSKKDKPKGKTMRLGLNARGVEANETKSEKKPVECFLCYGPHRLWKCPRKSAIKRDDGSDKKPKKLGLSKGKVKANRAKRSEKK</sequence>
<comment type="caution">
    <text evidence="3">The sequence shown here is derived from an EMBL/GenBank/DDBJ whole genome shotgun (WGS) entry which is preliminary data.</text>
</comment>
<evidence type="ECO:0000313" key="4">
    <source>
        <dbReference type="Proteomes" id="UP000593579"/>
    </source>
</evidence>
<evidence type="ECO:0000313" key="3">
    <source>
        <dbReference type="EMBL" id="MBA0753957.1"/>
    </source>
</evidence>
<proteinExistence type="predicted"/>
<feature type="region of interest" description="Disordered" evidence="1">
    <location>
        <begin position="293"/>
        <end position="326"/>
    </location>
</feature>
<feature type="domain" description="Retrotransposon gag" evidence="2">
    <location>
        <begin position="119"/>
        <end position="191"/>
    </location>
</feature>
<evidence type="ECO:0000259" key="2">
    <source>
        <dbReference type="Pfam" id="PF03732"/>
    </source>
</evidence>
<gene>
    <name evidence="3" type="ORF">Gogos_021208</name>
</gene>
<dbReference type="Pfam" id="PF03732">
    <property type="entry name" value="Retrotrans_gag"/>
    <property type="match status" value="1"/>
</dbReference>
<evidence type="ECO:0000256" key="1">
    <source>
        <dbReference type="SAM" id="MobiDB-lite"/>
    </source>
</evidence>
<dbReference type="Proteomes" id="UP000593579">
    <property type="component" value="Unassembled WGS sequence"/>
</dbReference>
<dbReference type="OrthoDB" id="1000367at2759"/>
<reference evidence="3 4" key="1">
    <citation type="journal article" date="2019" name="Genome Biol. Evol.">
        <title>Insights into the evolution of the New World diploid cottons (Gossypium, subgenus Houzingenia) based on genome sequencing.</title>
        <authorList>
            <person name="Grover C.E."/>
            <person name="Arick M.A. 2nd"/>
            <person name="Thrash A."/>
            <person name="Conover J.L."/>
            <person name="Sanders W.S."/>
            <person name="Peterson D.G."/>
            <person name="Frelichowski J.E."/>
            <person name="Scheffler J.A."/>
            <person name="Scheffler B.E."/>
            <person name="Wendel J.F."/>
        </authorList>
    </citation>
    <scope>NUCLEOTIDE SEQUENCE [LARGE SCALE GENOMIC DNA]</scope>
    <source>
        <strain evidence="3">5</strain>
        <tissue evidence="3">Leaf</tissue>
    </source>
</reference>
<dbReference type="EMBL" id="JABEZY010258941">
    <property type="protein sequence ID" value="MBA0753957.1"/>
    <property type="molecule type" value="Genomic_DNA"/>
</dbReference>
<dbReference type="InterPro" id="IPR005162">
    <property type="entry name" value="Retrotrans_gag_dom"/>
</dbReference>
<name>A0A7J9CZR7_GOSGO</name>
<protein>
    <recommendedName>
        <fullName evidence="2">Retrotransposon gag domain-containing protein</fullName>
    </recommendedName>
</protein>
<accession>A0A7J9CZR7</accession>